<dbReference type="InterPro" id="IPR002130">
    <property type="entry name" value="Cyclophilin-type_PPIase_dom"/>
</dbReference>
<sequence>MYYSRVVDQCRLINMRRTIFAGQRAFSKLPTPLDEPKSSFGLGTAILVGGLFATGYFVGTSIGLVPTDQIFPRKRSDVKLDVRSKVFFDIGIHGKDAGRVVIGLYDDVQPKTVANFIALCTGEKSSPAQGRLHYENSPFHRIIPNFMIQGGDITNGDGTGGMSIYGRRFPDEDLSIPHGGPGTLSMANAGPNTNGSQFFICTAETPWLDGKHTVFGKVLDGMDVVEKISSYGSSPSGRPSADVRIKRCGRLSDDAATAEADNSSTSGNDAPTAITSRLDDKVELQERLDSLREVEAQFKAKKDAIDATLYAQMLADIAAEKKRVKSILKKGA</sequence>
<feature type="region of interest" description="Disordered" evidence="6">
    <location>
        <begin position="254"/>
        <end position="273"/>
    </location>
</feature>
<dbReference type="VEuPathDB" id="FungiDB:AeMF1_016094"/>
<evidence type="ECO:0000256" key="7">
    <source>
        <dbReference type="SAM" id="Phobius"/>
    </source>
</evidence>
<comment type="caution">
    <text evidence="9">The sequence shown here is derived from an EMBL/GenBank/DDBJ whole genome shotgun (WGS) entry which is preliminary data.</text>
</comment>
<protein>
    <recommendedName>
        <fullName evidence="2">peptidylprolyl isomerase</fullName>
        <ecNumber evidence="2">5.2.1.8</ecNumber>
    </recommendedName>
</protein>
<dbReference type="GO" id="GO:0003755">
    <property type="term" value="F:peptidyl-prolyl cis-trans isomerase activity"/>
    <property type="evidence" value="ECO:0007669"/>
    <property type="project" value="UniProtKB-KW"/>
</dbReference>
<keyword evidence="7" id="KW-1133">Transmembrane helix</keyword>
<keyword evidence="3" id="KW-0732">Signal</keyword>
<dbReference type="InterPro" id="IPR020892">
    <property type="entry name" value="Cyclophilin-type_PPIase_CS"/>
</dbReference>
<dbReference type="PROSITE" id="PS50072">
    <property type="entry name" value="CSA_PPIASE_2"/>
    <property type="match status" value="1"/>
</dbReference>
<evidence type="ECO:0000259" key="8">
    <source>
        <dbReference type="PROSITE" id="PS50072"/>
    </source>
</evidence>
<evidence type="ECO:0000256" key="6">
    <source>
        <dbReference type="SAM" id="MobiDB-lite"/>
    </source>
</evidence>
<dbReference type="PANTHER" id="PTHR11071">
    <property type="entry name" value="PEPTIDYL-PROLYL CIS-TRANS ISOMERASE"/>
    <property type="match status" value="1"/>
</dbReference>
<dbReference type="InterPro" id="IPR029000">
    <property type="entry name" value="Cyclophilin-like_dom_sf"/>
</dbReference>
<feature type="transmembrane region" description="Helical" evidence="7">
    <location>
        <begin position="40"/>
        <end position="65"/>
    </location>
</feature>
<dbReference type="SUPFAM" id="SSF50891">
    <property type="entry name" value="Cyclophilin-like"/>
    <property type="match status" value="1"/>
</dbReference>
<dbReference type="GO" id="GO:0005737">
    <property type="term" value="C:cytoplasm"/>
    <property type="evidence" value="ECO:0007669"/>
    <property type="project" value="TreeGrafter"/>
</dbReference>
<dbReference type="GO" id="GO:0006457">
    <property type="term" value="P:protein folding"/>
    <property type="evidence" value="ECO:0007669"/>
    <property type="project" value="InterPro"/>
</dbReference>
<dbReference type="EMBL" id="VJMJ01000292">
    <property type="protein sequence ID" value="KAF0723934.1"/>
    <property type="molecule type" value="Genomic_DNA"/>
</dbReference>
<evidence type="ECO:0000256" key="1">
    <source>
        <dbReference type="ARBA" id="ARBA00000971"/>
    </source>
</evidence>
<dbReference type="PROSITE" id="PS00170">
    <property type="entry name" value="CSA_PPIASE_1"/>
    <property type="match status" value="1"/>
</dbReference>
<dbReference type="GO" id="GO:0016018">
    <property type="term" value="F:cyclosporin A binding"/>
    <property type="evidence" value="ECO:0007669"/>
    <property type="project" value="TreeGrafter"/>
</dbReference>
<dbReference type="AlphaFoldDB" id="A0A6G0WBG6"/>
<evidence type="ECO:0000313" key="9">
    <source>
        <dbReference type="EMBL" id="KAF0723934.1"/>
    </source>
</evidence>
<evidence type="ECO:0000256" key="2">
    <source>
        <dbReference type="ARBA" id="ARBA00013194"/>
    </source>
</evidence>
<accession>A0A6G0WBG6</accession>
<evidence type="ECO:0000256" key="4">
    <source>
        <dbReference type="ARBA" id="ARBA00023110"/>
    </source>
</evidence>
<feature type="domain" description="PPIase cyclophilin-type" evidence="8">
    <location>
        <begin position="87"/>
        <end position="250"/>
    </location>
</feature>
<dbReference type="Pfam" id="PF00160">
    <property type="entry name" value="Pro_isomerase"/>
    <property type="match status" value="1"/>
</dbReference>
<reference evidence="9 10" key="1">
    <citation type="submission" date="2019-07" db="EMBL/GenBank/DDBJ databases">
        <title>Genomics analysis of Aphanomyces spp. identifies a new class of oomycete effector associated with host adaptation.</title>
        <authorList>
            <person name="Gaulin E."/>
        </authorList>
    </citation>
    <scope>NUCLEOTIDE SEQUENCE [LARGE SCALE GENOMIC DNA]</scope>
    <source>
        <strain evidence="9 10">ATCC 201684</strain>
    </source>
</reference>
<proteinExistence type="predicted"/>
<name>A0A6G0WBG6_9STRA</name>
<evidence type="ECO:0000313" key="10">
    <source>
        <dbReference type="Proteomes" id="UP000481153"/>
    </source>
</evidence>
<keyword evidence="4" id="KW-0697">Rotamase</keyword>
<keyword evidence="5" id="KW-0413">Isomerase</keyword>
<dbReference type="FunFam" id="2.40.100.10:FF:000019">
    <property type="entry name" value="Peptidyl-prolyl cis-trans isomerase"/>
    <property type="match status" value="1"/>
</dbReference>
<dbReference type="PANTHER" id="PTHR11071:SF561">
    <property type="entry name" value="PEPTIDYL-PROLYL CIS-TRANS ISOMERASE D-RELATED"/>
    <property type="match status" value="1"/>
</dbReference>
<gene>
    <name evidence="9" type="ORF">Ae201684_017314</name>
</gene>
<keyword evidence="7" id="KW-0812">Transmembrane</keyword>
<dbReference type="Gene3D" id="2.40.100.10">
    <property type="entry name" value="Cyclophilin-like"/>
    <property type="match status" value="1"/>
</dbReference>
<dbReference type="PRINTS" id="PR00153">
    <property type="entry name" value="CSAPPISMRASE"/>
</dbReference>
<dbReference type="EC" id="5.2.1.8" evidence="2"/>
<dbReference type="CDD" id="cd01926">
    <property type="entry name" value="cyclophilin_ABH_like"/>
    <property type="match status" value="1"/>
</dbReference>
<comment type="catalytic activity">
    <reaction evidence="1">
        <text>[protein]-peptidylproline (omega=180) = [protein]-peptidylproline (omega=0)</text>
        <dbReference type="Rhea" id="RHEA:16237"/>
        <dbReference type="Rhea" id="RHEA-COMP:10747"/>
        <dbReference type="Rhea" id="RHEA-COMP:10748"/>
        <dbReference type="ChEBI" id="CHEBI:83833"/>
        <dbReference type="ChEBI" id="CHEBI:83834"/>
        <dbReference type="EC" id="5.2.1.8"/>
    </reaction>
</comment>
<evidence type="ECO:0000256" key="5">
    <source>
        <dbReference type="ARBA" id="ARBA00023235"/>
    </source>
</evidence>
<evidence type="ECO:0000256" key="3">
    <source>
        <dbReference type="ARBA" id="ARBA00022729"/>
    </source>
</evidence>
<organism evidence="9 10">
    <name type="scientific">Aphanomyces euteiches</name>
    <dbReference type="NCBI Taxonomy" id="100861"/>
    <lineage>
        <taxon>Eukaryota</taxon>
        <taxon>Sar</taxon>
        <taxon>Stramenopiles</taxon>
        <taxon>Oomycota</taxon>
        <taxon>Saprolegniomycetes</taxon>
        <taxon>Saprolegniales</taxon>
        <taxon>Verrucalvaceae</taxon>
        <taxon>Aphanomyces</taxon>
    </lineage>
</organism>
<feature type="compositionally biased region" description="Polar residues" evidence="6">
    <location>
        <begin position="260"/>
        <end position="273"/>
    </location>
</feature>
<keyword evidence="10" id="KW-1185">Reference proteome</keyword>
<keyword evidence="7" id="KW-0472">Membrane</keyword>
<dbReference type="Proteomes" id="UP000481153">
    <property type="component" value="Unassembled WGS sequence"/>
</dbReference>